<evidence type="ECO:0000259" key="2">
    <source>
        <dbReference type="Pfam" id="PF01764"/>
    </source>
</evidence>
<dbReference type="PANTHER" id="PTHR45856">
    <property type="entry name" value="ALPHA/BETA-HYDROLASES SUPERFAMILY PROTEIN"/>
    <property type="match status" value="1"/>
</dbReference>
<dbReference type="PANTHER" id="PTHR45856:SF11">
    <property type="entry name" value="FUNGAL LIPASE-LIKE DOMAIN-CONTAINING PROTEIN"/>
    <property type="match status" value="1"/>
</dbReference>
<dbReference type="GO" id="GO:0006629">
    <property type="term" value="P:lipid metabolic process"/>
    <property type="evidence" value="ECO:0007669"/>
    <property type="project" value="InterPro"/>
</dbReference>
<gene>
    <name evidence="3" type="ORF">LUZ62_017818</name>
</gene>
<proteinExistence type="predicted"/>
<accession>A0AAV8GIU4</accession>
<dbReference type="Proteomes" id="UP001140206">
    <property type="component" value="Chromosome 1"/>
</dbReference>
<feature type="compositionally biased region" description="Basic and acidic residues" evidence="1">
    <location>
        <begin position="371"/>
        <end position="384"/>
    </location>
</feature>
<feature type="compositionally biased region" description="Polar residues" evidence="1">
    <location>
        <begin position="386"/>
        <end position="397"/>
    </location>
</feature>
<dbReference type="SUPFAM" id="SSF53474">
    <property type="entry name" value="alpha/beta-Hydrolases"/>
    <property type="match status" value="1"/>
</dbReference>
<evidence type="ECO:0000313" key="4">
    <source>
        <dbReference type="Proteomes" id="UP001140206"/>
    </source>
</evidence>
<name>A0AAV8GIU4_9POAL</name>
<dbReference type="EMBL" id="JAMFTS010000001">
    <property type="protein sequence ID" value="KAJ4805252.1"/>
    <property type="molecule type" value="Genomic_DNA"/>
</dbReference>
<dbReference type="Pfam" id="PF01764">
    <property type="entry name" value="Lipase_3"/>
    <property type="match status" value="1"/>
</dbReference>
<evidence type="ECO:0000313" key="3">
    <source>
        <dbReference type="EMBL" id="KAJ4805252.1"/>
    </source>
</evidence>
<dbReference type="InterPro" id="IPR051218">
    <property type="entry name" value="Sec_MonoDiacylglyc_Lipase"/>
</dbReference>
<reference evidence="3" key="1">
    <citation type="submission" date="2022-08" db="EMBL/GenBank/DDBJ databases">
        <authorList>
            <person name="Marques A."/>
        </authorList>
    </citation>
    <scope>NUCLEOTIDE SEQUENCE</scope>
    <source>
        <strain evidence="3">RhyPub2mFocal</strain>
        <tissue evidence="3">Leaves</tissue>
    </source>
</reference>
<comment type="caution">
    <text evidence="3">The sequence shown here is derived from an EMBL/GenBank/DDBJ whole genome shotgun (WGS) entry which is preliminary data.</text>
</comment>
<sequence>MKRHGIDIPSHNASIKGCDHLLHILSLSPRRPQKFVLSYFSSIMKGMHHSRCLALLFAVLLGLFSLSSEREIKNQHRELKHGDSDYVFNHTLAITLAQYSSAVYTYDVSALFSWTCPRCTADKIKDFEMVEVIVDIAYCLQAFIGVDHNLNAIIIAFRGTQMLSIRNWIEDILLIKLDLDYPGLPGAKVHSGFYASYHNTRLRPAILSAILKLKNTYGNFSIIVTGHSLGGALASFCALDLVINSVEKDVQLMTFGQPRVGNAVFATSFNKYMPKVIRMTHQNDIVPHLPPYSSFFPKTTFRHFSREVWLHEEEVGNDKQLVEQICDDSGEDPTCSRSVYGNSVSDHLDYYGLVLTSDGSYTCKLISTDGNEEHNEGVEGDIRLSRNPNPTLFRQSS</sequence>
<dbReference type="InterPro" id="IPR002921">
    <property type="entry name" value="Fungal_lipase-type"/>
</dbReference>
<dbReference type="InterPro" id="IPR029058">
    <property type="entry name" value="AB_hydrolase_fold"/>
</dbReference>
<dbReference type="AlphaFoldDB" id="A0AAV8GIU4"/>
<organism evidence="3 4">
    <name type="scientific">Rhynchospora pubera</name>
    <dbReference type="NCBI Taxonomy" id="906938"/>
    <lineage>
        <taxon>Eukaryota</taxon>
        <taxon>Viridiplantae</taxon>
        <taxon>Streptophyta</taxon>
        <taxon>Embryophyta</taxon>
        <taxon>Tracheophyta</taxon>
        <taxon>Spermatophyta</taxon>
        <taxon>Magnoliopsida</taxon>
        <taxon>Liliopsida</taxon>
        <taxon>Poales</taxon>
        <taxon>Cyperaceae</taxon>
        <taxon>Cyperoideae</taxon>
        <taxon>Rhynchosporeae</taxon>
        <taxon>Rhynchospora</taxon>
    </lineage>
</organism>
<evidence type="ECO:0000256" key="1">
    <source>
        <dbReference type="SAM" id="MobiDB-lite"/>
    </source>
</evidence>
<dbReference type="CDD" id="cd00519">
    <property type="entry name" value="Lipase_3"/>
    <property type="match status" value="1"/>
</dbReference>
<feature type="domain" description="Fungal lipase-type" evidence="2">
    <location>
        <begin position="154"/>
        <end position="291"/>
    </location>
</feature>
<feature type="region of interest" description="Disordered" evidence="1">
    <location>
        <begin position="368"/>
        <end position="397"/>
    </location>
</feature>
<keyword evidence="4" id="KW-1185">Reference proteome</keyword>
<protein>
    <submittedName>
        <fullName evidence="3">Alpha/beta-Hydrolases superfamily protein</fullName>
    </submittedName>
</protein>
<dbReference type="Gene3D" id="3.40.50.1820">
    <property type="entry name" value="alpha/beta hydrolase"/>
    <property type="match status" value="1"/>
</dbReference>